<reference evidence="13 14" key="1">
    <citation type="submission" date="2016-07" db="EMBL/GenBank/DDBJ databases">
        <title>Pervasive Adenine N6-methylation of Active Genes in Fungi.</title>
        <authorList>
            <consortium name="DOE Joint Genome Institute"/>
            <person name="Mondo S.J."/>
            <person name="Dannebaum R.O."/>
            <person name="Kuo R.C."/>
            <person name="Labutti K."/>
            <person name="Haridas S."/>
            <person name="Kuo A."/>
            <person name="Salamov A."/>
            <person name="Ahrendt S.R."/>
            <person name="Lipzen A."/>
            <person name="Sullivan W."/>
            <person name="Andreopoulos W.B."/>
            <person name="Clum A."/>
            <person name="Lindquist E."/>
            <person name="Daum C."/>
            <person name="Ramamoorthy G.K."/>
            <person name="Gryganskyi A."/>
            <person name="Culley D."/>
            <person name="Magnuson J.K."/>
            <person name="James T.Y."/>
            <person name="O'Malley M.A."/>
            <person name="Stajich J.E."/>
            <person name="Spatafora J.W."/>
            <person name="Visel A."/>
            <person name="Grigoriev I.V."/>
        </authorList>
    </citation>
    <scope>NUCLEOTIDE SEQUENCE [LARGE SCALE GENOMIC DNA]</scope>
    <source>
        <strain evidence="13 14">ATCC 12442</strain>
    </source>
</reference>
<evidence type="ECO:0000256" key="2">
    <source>
        <dbReference type="ARBA" id="ARBA00009711"/>
    </source>
</evidence>
<dbReference type="GO" id="GO:0005634">
    <property type="term" value="C:nucleus"/>
    <property type="evidence" value="ECO:0007669"/>
    <property type="project" value="UniProtKB-SubCell"/>
</dbReference>
<evidence type="ECO:0000256" key="7">
    <source>
        <dbReference type="ARBA" id="ARBA00023242"/>
    </source>
</evidence>
<dbReference type="SMART" id="SM00558">
    <property type="entry name" value="JmjC"/>
    <property type="match status" value="1"/>
</dbReference>
<evidence type="ECO:0000259" key="11">
    <source>
        <dbReference type="PROSITE" id="PS51184"/>
    </source>
</evidence>
<evidence type="ECO:0000259" key="10">
    <source>
        <dbReference type="PROSITE" id="PS51183"/>
    </source>
</evidence>
<evidence type="ECO:0000256" key="1">
    <source>
        <dbReference type="ARBA" id="ARBA00004123"/>
    </source>
</evidence>
<dbReference type="InterPro" id="IPR001965">
    <property type="entry name" value="Znf_PHD"/>
</dbReference>
<organism evidence="13 14">
    <name type="scientific">Linderina pennispora</name>
    <dbReference type="NCBI Taxonomy" id="61395"/>
    <lineage>
        <taxon>Eukaryota</taxon>
        <taxon>Fungi</taxon>
        <taxon>Fungi incertae sedis</taxon>
        <taxon>Zoopagomycota</taxon>
        <taxon>Kickxellomycotina</taxon>
        <taxon>Kickxellomycetes</taxon>
        <taxon>Kickxellales</taxon>
        <taxon>Kickxellaceae</taxon>
        <taxon>Linderina</taxon>
    </lineage>
</organism>
<sequence>MTDPLFAPQLRSQPIEYYFYPNSQVPVFCPTMEQFEDFEGLVAAIEPLAQRGGVCKIIPPRAWREQLESKRWREVSEDGFPTMRPLQQYFNGNSGTFHQYNVDFHRKLRLAQFFQKSQEQDYRTPVVKVERKTQTIVYGSESVGIAVDYENGEVQLTEAAAAALRAEIRSESGRAKYRAARSQAMEGSGHGFTKDGRALFVSAREYMENEELERVYWKNLTFNRPLYGADVLGTLFPEPAQFPHWNVRALPGLLRRMRQRVPGVNDPYLYLGMWKATFAWHVEDMDLYSINYIHFGAPKAWFAVPISAHGRFETAMQGVFASEYQKCSQFLRHKAFLLSPRLLAQQGIPCNKVVQRAGEIVLTFPMGYHAGFNHGFNCAESVNFALPRWLELARVAKHCQCVGDSVTIDIQEWFQEDEDDRRLIDRIRTIGAGSEKPQQKRPRGRPRKRKPADCHQEQQVSDNKRAKISAVDPVRRLASLNTPAGVCGACLQPISDGAPVECQQCGLTLHVPCSGLPEDDGRYRCTNCVLDTDEVSCALCAYQNGLLLPVRQGSHAHFLCANFVRQTFFEMPAAGVVTRSAARQQSAVVCGLENVPANVWQMDCEFCKERGLPAFGAVVKCAQKKCLRVFHPMCAAVNDLKLLDWSTCRVFCRAHRPAEKP</sequence>
<evidence type="ECO:0000259" key="12">
    <source>
        <dbReference type="PROSITE" id="PS51805"/>
    </source>
</evidence>
<evidence type="ECO:0000256" key="9">
    <source>
        <dbReference type="SAM" id="MobiDB-lite"/>
    </source>
</evidence>
<dbReference type="Pfam" id="PF02373">
    <property type="entry name" value="JmjC"/>
    <property type="match status" value="1"/>
</dbReference>
<dbReference type="Pfam" id="PF13832">
    <property type="entry name" value="zf-HC5HC2H_2"/>
    <property type="match status" value="1"/>
</dbReference>
<dbReference type="InterPro" id="IPR003347">
    <property type="entry name" value="JmjC_dom"/>
</dbReference>
<comment type="similarity">
    <text evidence="2">Belongs to the JHDM3 histone demethylase family.</text>
</comment>
<comment type="subcellular location">
    <subcellularLocation>
        <location evidence="1">Nucleus</location>
    </subcellularLocation>
</comment>
<feature type="domain" description="JmjN" evidence="10">
    <location>
        <begin position="25"/>
        <end position="66"/>
    </location>
</feature>
<keyword evidence="5" id="KW-0863">Zinc-finger</keyword>
<protein>
    <recommendedName>
        <fullName evidence="3">[histone H3]-trimethyl-L-lysine(9) demethylase</fullName>
        <ecNumber evidence="3">1.14.11.66</ecNumber>
    </recommendedName>
</protein>
<dbReference type="SUPFAM" id="SSF57903">
    <property type="entry name" value="FYVE/PHD zinc finger"/>
    <property type="match status" value="1"/>
</dbReference>
<dbReference type="PROSITE" id="PS51184">
    <property type="entry name" value="JMJC"/>
    <property type="match status" value="1"/>
</dbReference>
<dbReference type="CDD" id="cd15571">
    <property type="entry name" value="ePHD"/>
    <property type="match status" value="1"/>
</dbReference>
<dbReference type="Gene3D" id="2.60.120.650">
    <property type="entry name" value="Cupin"/>
    <property type="match status" value="1"/>
</dbReference>
<dbReference type="PROSITE" id="PS51183">
    <property type="entry name" value="JMJN"/>
    <property type="match status" value="1"/>
</dbReference>
<keyword evidence="14" id="KW-1185">Reference proteome</keyword>
<feature type="domain" description="JmjC" evidence="11">
    <location>
        <begin position="239"/>
        <end position="401"/>
    </location>
</feature>
<keyword evidence="6" id="KW-0862">Zinc</keyword>
<accession>A0A1Y1VZK2</accession>
<dbReference type="RefSeq" id="XP_040740434.1">
    <property type="nucleotide sequence ID" value="XM_040890627.1"/>
</dbReference>
<dbReference type="InterPro" id="IPR003349">
    <property type="entry name" value="JmjN"/>
</dbReference>
<dbReference type="EMBL" id="MCFD01000015">
    <property type="protein sequence ID" value="ORX66446.1"/>
    <property type="molecule type" value="Genomic_DNA"/>
</dbReference>
<dbReference type="SMART" id="SM00545">
    <property type="entry name" value="JmjN"/>
    <property type="match status" value="1"/>
</dbReference>
<dbReference type="InterPro" id="IPR011011">
    <property type="entry name" value="Znf_FYVE_PHD"/>
</dbReference>
<evidence type="ECO:0000256" key="5">
    <source>
        <dbReference type="ARBA" id="ARBA00022771"/>
    </source>
</evidence>
<dbReference type="PANTHER" id="PTHR10694:SF7">
    <property type="entry name" value="[HISTONE H3]-TRIMETHYL-L-LYSINE(9) DEMETHYLASE"/>
    <property type="match status" value="1"/>
</dbReference>
<feature type="compositionally biased region" description="Basic residues" evidence="9">
    <location>
        <begin position="439"/>
        <end position="450"/>
    </location>
</feature>
<keyword evidence="4" id="KW-0479">Metal-binding</keyword>
<dbReference type="GO" id="GO:0008270">
    <property type="term" value="F:zinc ion binding"/>
    <property type="evidence" value="ECO:0007669"/>
    <property type="project" value="UniProtKB-KW"/>
</dbReference>
<evidence type="ECO:0000313" key="14">
    <source>
        <dbReference type="Proteomes" id="UP000193922"/>
    </source>
</evidence>
<dbReference type="SMART" id="SM00249">
    <property type="entry name" value="PHD"/>
    <property type="match status" value="2"/>
</dbReference>
<evidence type="ECO:0000256" key="3">
    <source>
        <dbReference type="ARBA" id="ARBA00012900"/>
    </source>
</evidence>
<feature type="domain" description="PHD-type" evidence="12">
    <location>
        <begin position="534"/>
        <end position="656"/>
    </location>
</feature>
<comment type="catalytic activity">
    <reaction evidence="8">
        <text>N(6),N(6),N(6)-trimethyl-L-lysyl(9)-[histone H3] + 2 2-oxoglutarate + 2 O2 = N(6)-methyl-L-lysyl(9)-[histone H3] + 2 formaldehyde + 2 succinate + 2 CO2</text>
        <dbReference type="Rhea" id="RHEA:60200"/>
        <dbReference type="Rhea" id="RHEA-COMP:15538"/>
        <dbReference type="Rhea" id="RHEA-COMP:15542"/>
        <dbReference type="ChEBI" id="CHEBI:15379"/>
        <dbReference type="ChEBI" id="CHEBI:16526"/>
        <dbReference type="ChEBI" id="CHEBI:16810"/>
        <dbReference type="ChEBI" id="CHEBI:16842"/>
        <dbReference type="ChEBI" id="CHEBI:30031"/>
        <dbReference type="ChEBI" id="CHEBI:61929"/>
        <dbReference type="ChEBI" id="CHEBI:61961"/>
        <dbReference type="EC" id="1.14.11.66"/>
    </reaction>
</comment>
<dbReference type="GeneID" id="63807275"/>
<dbReference type="EC" id="1.14.11.66" evidence="3"/>
<evidence type="ECO:0000256" key="6">
    <source>
        <dbReference type="ARBA" id="ARBA00022833"/>
    </source>
</evidence>
<dbReference type="AlphaFoldDB" id="A0A1Y1VZK2"/>
<dbReference type="OrthoDB" id="9547406at2759"/>
<evidence type="ECO:0000256" key="8">
    <source>
        <dbReference type="ARBA" id="ARBA00049349"/>
    </source>
</evidence>
<dbReference type="PANTHER" id="PTHR10694">
    <property type="entry name" value="LYSINE-SPECIFIC DEMETHYLASE"/>
    <property type="match status" value="1"/>
</dbReference>
<dbReference type="GO" id="GO:0140684">
    <property type="term" value="F:histone H3K9me2/H3K9me3 demethylase activity"/>
    <property type="evidence" value="ECO:0007669"/>
    <property type="project" value="UniProtKB-EC"/>
</dbReference>
<evidence type="ECO:0000313" key="13">
    <source>
        <dbReference type="EMBL" id="ORX66446.1"/>
    </source>
</evidence>
<dbReference type="GO" id="GO:0000785">
    <property type="term" value="C:chromatin"/>
    <property type="evidence" value="ECO:0007669"/>
    <property type="project" value="TreeGrafter"/>
</dbReference>
<proteinExistence type="inferred from homology"/>
<feature type="region of interest" description="Disordered" evidence="9">
    <location>
        <begin position="430"/>
        <end position="465"/>
    </location>
</feature>
<name>A0A1Y1VZK2_9FUNG</name>
<dbReference type="Gene3D" id="3.30.40.10">
    <property type="entry name" value="Zinc/RING finger domain, C3HC4 (zinc finger)"/>
    <property type="match status" value="1"/>
</dbReference>
<comment type="caution">
    <text evidence="13">The sequence shown here is derived from an EMBL/GenBank/DDBJ whole genome shotgun (WGS) entry which is preliminary data.</text>
</comment>
<evidence type="ECO:0000256" key="4">
    <source>
        <dbReference type="ARBA" id="ARBA00022723"/>
    </source>
</evidence>
<dbReference type="Pfam" id="PF02375">
    <property type="entry name" value="JmjN"/>
    <property type="match status" value="1"/>
</dbReference>
<dbReference type="STRING" id="61395.A0A1Y1VZK2"/>
<dbReference type="PROSITE" id="PS51805">
    <property type="entry name" value="EPHD"/>
    <property type="match status" value="1"/>
</dbReference>
<gene>
    <name evidence="13" type="ORF">DL89DRAFT_295336</name>
</gene>
<dbReference type="GO" id="GO:0010468">
    <property type="term" value="P:regulation of gene expression"/>
    <property type="evidence" value="ECO:0007669"/>
    <property type="project" value="TreeGrafter"/>
</dbReference>
<dbReference type="SUPFAM" id="SSF51197">
    <property type="entry name" value="Clavaminate synthase-like"/>
    <property type="match status" value="1"/>
</dbReference>
<dbReference type="Proteomes" id="UP000193922">
    <property type="component" value="Unassembled WGS sequence"/>
</dbReference>
<dbReference type="InterPro" id="IPR013083">
    <property type="entry name" value="Znf_RING/FYVE/PHD"/>
</dbReference>
<keyword evidence="7" id="KW-0539">Nucleus</keyword>
<dbReference type="GO" id="GO:0051864">
    <property type="term" value="F:histone H3K36 demethylase activity"/>
    <property type="evidence" value="ECO:0007669"/>
    <property type="project" value="TreeGrafter"/>
</dbReference>
<dbReference type="InterPro" id="IPR034732">
    <property type="entry name" value="EPHD"/>
</dbReference>